<feature type="transmembrane region" description="Helical" evidence="6">
    <location>
        <begin position="408"/>
        <end position="431"/>
    </location>
</feature>
<keyword evidence="9" id="KW-1185">Reference proteome</keyword>
<dbReference type="EMBL" id="JBHUCP010000022">
    <property type="protein sequence ID" value="MFD1532956.1"/>
    <property type="molecule type" value="Genomic_DNA"/>
</dbReference>
<name>A0ABW4FR37_9PSEU</name>
<gene>
    <name evidence="8" type="ORF">ACFSCY_26375</name>
</gene>
<accession>A0ABW4FR37</accession>
<feature type="transmembrane region" description="Helical" evidence="6">
    <location>
        <begin position="256"/>
        <end position="274"/>
    </location>
</feature>
<feature type="transmembrane region" description="Helical" evidence="6">
    <location>
        <begin position="227"/>
        <end position="249"/>
    </location>
</feature>
<dbReference type="RefSeq" id="WP_343984643.1">
    <property type="nucleotide sequence ID" value="NZ_BAAAJG010000025.1"/>
</dbReference>
<organism evidence="8 9">
    <name type="scientific">Pseudonocardia aurantiaca</name>
    <dbReference type="NCBI Taxonomy" id="75290"/>
    <lineage>
        <taxon>Bacteria</taxon>
        <taxon>Bacillati</taxon>
        <taxon>Actinomycetota</taxon>
        <taxon>Actinomycetes</taxon>
        <taxon>Pseudonocardiales</taxon>
        <taxon>Pseudonocardiaceae</taxon>
        <taxon>Pseudonocardia</taxon>
    </lineage>
</organism>
<evidence type="ECO:0000256" key="3">
    <source>
        <dbReference type="ARBA" id="ARBA00022692"/>
    </source>
</evidence>
<dbReference type="Pfam" id="PF02687">
    <property type="entry name" value="FtsX"/>
    <property type="match status" value="1"/>
</dbReference>
<protein>
    <submittedName>
        <fullName evidence="8">FtsX-like permease family protein</fullName>
    </submittedName>
</protein>
<comment type="caution">
    <text evidence="8">The sequence shown here is derived from an EMBL/GenBank/DDBJ whole genome shotgun (WGS) entry which is preliminary data.</text>
</comment>
<evidence type="ECO:0000256" key="2">
    <source>
        <dbReference type="ARBA" id="ARBA00022475"/>
    </source>
</evidence>
<feature type="transmembrane region" description="Helical" evidence="6">
    <location>
        <begin position="610"/>
        <end position="630"/>
    </location>
</feature>
<evidence type="ECO:0000256" key="5">
    <source>
        <dbReference type="ARBA" id="ARBA00023136"/>
    </source>
</evidence>
<evidence type="ECO:0000259" key="7">
    <source>
        <dbReference type="Pfam" id="PF02687"/>
    </source>
</evidence>
<keyword evidence="5 6" id="KW-0472">Membrane</keyword>
<evidence type="ECO:0000256" key="4">
    <source>
        <dbReference type="ARBA" id="ARBA00022989"/>
    </source>
</evidence>
<feature type="transmembrane region" description="Helical" evidence="6">
    <location>
        <begin position="20"/>
        <end position="45"/>
    </location>
</feature>
<reference evidence="9" key="1">
    <citation type="journal article" date="2019" name="Int. J. Syst. Evol. Microbiol.">
        <title>The Global Catalogue of Microorganisms (GCM) 10K type strain sequencing project: providing services to taxonomists for standard genome sequencing and annotation.</title>
        <authorList>
            <consortium name="The Broad Institute Genomics Platform"/>
            <consortium name="The Broad Institute Genome Sequencing Center for Infectious Disease"/>
            <person name="Wu L."/>
            <person name="Ma J."/>
        </authorList>
    </citation>
    <scope>NUCLEOTIDE SEQUENCE [LARGE SCALE GENOMIC DNA]</scope>
    <source>
        <strain evidence="9">JCM 12165</strain>
    </source>
</reference>
<dbReference type="InterPro" id="IPR003838">
    <property type="entry name" value="ABC3_permease_C"/>
</dbReference>
<proteinExistence type="predicted"/>
<feature type="transmembrane region" description="Helical" evidence="6">
    <location>
        <begin position="349"/>
        <end position="377"/>
    </location>
</feature>
<keyword evidence="4 6" id="KW-1133">Transmembrane helix</keyword>
<feature type="transmembrane region" description="Helical" evidence="6">
    <location>
        <begin position="580"/>
        <end position="598"/>
    </location>
</feature>
<sequence>MILRTAGLSLRLLRLGGRPALTSAGLVGAGIAVGTVLLAVAFGAIHGWGAREDRSGWRTEEPVRAAAAPVALLRTTPDIVAGRAMDRVDLAALQPGLAPPPGLPRVPAPGEVWVSPALAALMRQLPADALAERFPAPAGLIGDSGLRGPDELVAITGRTPDELSGTGTPVAAIGAVGPSGIEIYRQLTYVAAALLVFPVASLLGASARLTAARRAERLATMRLLGASAGQVTVAAVTEVTAIATCAAVIGVVGQWLLAPALAAIPLGGGVWFAGDLQPGPGTVAGIVGGVAVLATFAALGGMRQVVVGPLGVVRRQRAGGARLLRLLGVAAALAIFAAVNGMLRASPVAVVGLVFAVGVLAMFGTVSLIGPLVVRLLGTRMTRSARSPAALLAGRRLLDDPKGAFRPLAGLTLAVFVAGFIAPLTAVLSGADAGDDTALRVAAAPGTVTDLDAAVRERLAQRGIAADVVLADVGGDPGLEVTPVLPADRDRVRTALDPLVPDPVRTAGEADLDGSTLVGDLERGAIVVLAGTFLIAATATGTAAAARVLDHRRTLRLLRLAGTPLDVLDAARRAETLRPLLLVGGIALGLGLLCASPFTAATGALQPSGLVVLGTTVVAGIATVAAAAAASRPLLRSVTTAPAHED</sequence>
<evidence type="ECO:0000256" key="6">
    <source>
        <dbReference type="SAM" id="Phobius"/>
    </source>
</evidence>
<keyword evidence="2" id="KW-1003">Cell membrane</keyword>
<feature type="transmembrane region" description="Helical" evidence="6">
    <location>
        <begin position="187"/>
        <end position="207"/>
    </location>
</feature>
<evidence type="ECO:0000313" key="8">
    <source>
        <dbReference type="EMBL" id="MFD1532956.1"/>
    </source>
</evidence>
<feature type="domain" description="ABC3 transporter permease C-terminal" evidence="7">
    <location>
        <begin position="190"/>
        <end position="299"/>
    </location>
</feature>
<keyword evidence="3 6" id="KW-0812">Transmembrane</keyword>
<dbReference type="Proteomes" id="UP001597145">
    <property type="component" value="Unassembled WGS sequence"/>
</dbReference>
<feature type="transmembrane region" description="Helical" evidence="6">
    <location>
        <begin position="525"/>
        <end position="549"/>
    </location>
</feature>
<feature type="transmembrane region" description="Helical" evidence="6">
    <location>
        <begin position="280"/>
        <end position="302"/>
    </location>
</feature>
<evidence type="ECO:0000313" key="9">
    <source>
        <dbReference type="Proteomes" id="UP001597145"/>
    </source>
</evidence>
<evidence type="ECO:0000256" key="1">
    <source>
        <dbReference type="ARBA" id="ARBA00004651"/>
    </source>
</evidence>
<comment type="subcellular location">
    <subcellularLocation>
        <location evidence="1">Cell membrane</location>
        <topology evidence="1">Multi-pass membrane protein</topology>
    </subcellularLocation>
</comment>
<feature type="transmembrane region" description="Helical" evidence="6">
    <location>
        <begin position="323"/>
        <end position="343"/>
    </location>
</feature>